<evidence type="ECO:0000313" key="2">
    <source>
        <dbReference type="Proteomes" id="UP001058317"/>
    </source>
</evidence>
<evidence type="ECO:0000313" key="1">
    <source>
        <dbReference type="EMBL" id="BDN95808.1"/>
    </source>
</evidence>
<proteinExistence type="predicted"/>
<name>A0AAD1KZ91_CITBR</name>
<evidence type="ECO:0008006" key="3">
    <source>
        <dbReference type="Google" id="ProtNLM"/>
    </source>
</evidence>
<dbReference type="AlphaFoldDB" id="A0AAD1KZ91"/>
<accession>A0AAD1KZ91</accession>
<gene>
    <name evidence="1" type="ORF">KAM621c_09130</name>
</gene>
<organism evidence="1 2">
    <name type="scientific">Citrobacter braakii</name>
    <dbReference type="NCBI Taxonomy" id="57706"/>
    <lineage>
        <taxon>Bacteria</taxon>
        <taxon>Pseudomonadati</taxon>
        <taxon>Pseudomonadota</taxon>
        <taxon>Gammaproteobacteria</taxon>
        <taxon>Enterobacterales</taxon>
        <taxon>Enterobacteriaceae</taxon>
        <taxon>Citrobacter</taxon>
        <taxon>Citrobacter freundii complex</taxon>
    </lineage>
</organism>
<dbReference type="EMBL" id="AP026382">
    <property type="protein sequence ID" value="BDN95808.1"/>
    <property type="molecule type" value="Genomic_DNA"/>
</dbReference>
<sequence length="117" mass="12947">MSIRIVVKKNTYFDSVSLMSISTRANKLDGVEQAFVAMATEMNKGVLKNLGLLTPELEEAKSGDLMIVIKGASEAANDQTLVAIEDLFTHKEQGGSMKRAMPRLPVRRSMFLTATWR</sequence>
<reference evidence="1" key="1">
    <citation type="submission" date="2022-07" db="EMBL/GenBank/DDBJ databases">
        <title>Complete genome sequence of carbapenem-resistant Citrobacter spp. in Japan.</title>
        <authorList>
            <person name="Maehana S."/>
            <person name="Suzuki M."/>
            <person name="Kitasato H."/>
        </authorList>
    </citation>
    <scope>NUCLEOTIDE SEQUENCE</scope>
    <source>
        <strain evidence="1">KAM621</strain>
    </source>
</reference>
<dbReference type="Proteomes" id="UP001058317">
    <property type="component" value="Chromosome"/>
</dbReference>
<protein>
    <recommendedName>
        <fullName evidence="3">YahF/FdrA-like protein</fullName>
    </recommendedName>
</protein>